<dbReference type="EMBL" id="JAMKPW020000044">
    <property type="protein sequence ID" value="KAK8192555.1"/>
    <property type="molecule type" value="Genomic_DNA"/>
</dbReference>
<proteinExistence type="predicted"/>
<keyword evidence="2" id="KW-1185">Reference proteome</keyword>
<gene>
    <name evidence="1" type="ORF">M8818_007725</name>
</gene>
<organism evidence="1 2">
    <name type="scientific">Zalaria obscura</name>
    <dbReference type="NCBI Taxonomy" id="2024903"/>
    <lineage>
        <taxon>Eukaryota</taxon>
        <taxon>Fungi</taxon>
        <taxon>Dikarya</taxon>
        <taxon>Ascomycota</taxon>
        <taxon>Pezizomycotina</taxon>
        <taxon>Dothideomycetes</taxon>
        <taxon>Dothideomycetidae</taxon>
        <taxon>Dothideales</taxon>
        <taxon>Zalariaceae</taxon>
        <taxon>Zalaria</taxon>
    </lineage>
</organism>
<sequence length="464" mass="52733">MIARQAWSMDRRMRYPTWFKKPMPVKVPSRAGVLALITTQYVPVEDDFDLAPSWNLFRDMHAHTLVFEPEARNNELHTTRIDLLNSNSMAFSPFLLPPPAIPLPGSTTANSTDRLLEDSPGEEYEIQNMAGATPDMSPSIYAMPLLASSSPFSHYTMNTDQPIEINPPRPSQSLYIQTYHSCGHAATTVTLPYLGPIPDPRTLLTLIDTHSVSEEPCPYHATAPAPPALDDHVAILKYFQHASYSLSKQIEDTLTQYGEHSHNLRNKWAYLASEVQRPQLLHNVAIQDGNGQMHPYLTPLIELETAIGRVKETAGDWEGWVRSGNVMPGFLEALRAREGLEKRKVWLEWLQECFEMDLALAYHRVKNRRDQEKPQVVEVRDIVGYSVFTDWRERRGGEIMDPVMHLLNRQGLMIEQFFASQETDKEAQEAGDAVEALEKLHLGERLIWLNEKSKTGVRKEAPET</sequence>
<protein>
    <submittedName>
        <fullName evidence="1">Uncharacterized protein</fullName>
    </submittedName>
</protein>
<name>A0ACC3S513_9PEZI</name>
<comment type="caution">
    <text evidence="1">The sequence shown here is derived from an EMBL/GenBank/DDBJ whole genome shotgun (WGS) entry which is preliminary data.</text>
</comment>
<reference evidence="1" key="1">
    <citation type="submission" date="2024-02" db="EMBL/GenBank/DDBJ databases">
        <title>Metagenome Assembled Genome of Zalaria obscura JY119.</title>
        <authorList>
            <person name="Vighnesh L."/>
            <person name="Jagadeeshwari U."/>
            <person name="Venkata Ramana C."/>
            <person name="Sasikala C."/>
        </authorList>
    </citation>
    <scope>NUCLEOTIDE SEQUENCE</scope>
    <source>
        <strain evidence="1">JY119</strain>
    </source>
</reference>
<evidence type="ECO:0000313" key="2">
    <source>
        <dbReference type="Proteomes" id="UP001320706"/>
    </source>
</evidence>
<evidence type="ECO:0000313" key="1">
    <source>
        <dbReference type="EMBL" id="KAK8192555.1"/>
    </source>
</evidence>
<dbReference type="Proteomes" id="UP001320706">
    <property type="component" value="Unassembled WGS sequence"/>
</dbReference>
<accession>A0ACC3S513</accession>